<keyword evidence="1" id="KW-0812">Transmembrane</keyword>
<evidence type="ECO:0000313" key="2">
    <source>
        <dbReference type="EMBL" id="AFK62493.1"/>
    </source>
</evidence>
<keyword evidence="3" id="KW-1185">Reference proteome</keyword>
<dbReference type="KEGG" id="aka:TKWG_11435"/>
<organism evidence="2 3">
    <name type="scientific">Advenella kashmirensis (strain DSM 17095 / LMG 22695 / WT001)</name>
    <name type="common">Tetrathiobacter kashmirensis</name>
    <dbReference type="NCBI Taxonomy" id="1036672"/>
    <lineage>
        <taxon>Bacteria</taxon>
        <taxon>Pseudomonadati</taxon>
        <taxon>Pseudomonadota</taxon>
        <taxon>Betaproteobacteria</taxon>
        <taxon>Burkholderiales</taxon>
        <taxon>Alcaligenaceae</taxon>
    </lineage>
</organism>
<reference evidence="3" key="2">
    <citation type="journal article" date="2013" name="PLoS ONE">
        <title>Genome implosion elicits host-confinement in Alcaligenaceae: evidence from the comparative genomics of Tetrathiobacter kashmirensis, a pathogen in the making.</title>
        <authorList>
            <person name="Ghosh W."/>
            <person name="Alam M."/>
            <person name="Roy C."/>
            <person name="Pyne P."/>
            <person name="George A."/>
            <person name="Chakraborty R."/>
            <person name="Majumder S."/>
            <person name="Agarwal A."/>
            <person name="Chakraborty S."/>
            <person name="Majumdar S."/>
            <person name="Gupta S.K."/>
        </authorList>
    </citation>
    <scope>NUCLEOTIDE SEQUENCE [LARGE SCALE GENOMIC DNA]</scope>
    <source>
        <strain evidence="3">WT001</strain>
    </source>
</reference>
<evidence type="ECO:0000256" key="1">
    <source>
        <dbReference type="SAM" id="Phobius"/>
    </source>
</evidence>
<dbReference type="AlphaFoldDB" id="I3UBV5"/>
<dbReference type="Proteomes" id="UP000005267">
    <property type="component" value="Chromosome"/>
</dbReference>
<evidence type="ECO:0000313" key="3">
    <source>
        <dbReference type="Proteomes" id="UP000005267"/>
    </source>
</evidence>
<dbReference type="STRING" id="1036672.TKWG_11435"/>
<dbReference type="EMBL" id="CP003555">
    <property type="protein sequence ID" value="AFK62493.1"/>
    <property type="molecule type" value="Genomic_DNA"/>
</dbReference>
<reference evidence="2 3" key="1">
    <citation type="journal article" date="2011" name="J. Bacteriol.">
        <title>Whole-genome shotgun sequencing of the sulfur-oxidizing chemoautotroph Tetrathiobacter kashmirensis.</title>
        <authorList>
            <person name="Ghosh W."/>
            <person name="George A."/>
            <person name="Agarwal A."/>
            <person name="Raj P."/>
            <person name="Alam M."/>
            <person name="Pyne P."/>
            <person name="Das Gupta S.K."/>
        </authorList>
    </citation>
    <scope>NUCLEOTIDE SEQUENCE [LARGE SCALE GENOMIC DNA]</scope>
    <source>
        <strain evidence="2 3">WT001</strain>
    </source>
</reference>
<feature type="transmembrane region" description="Helical" evidence="1">
    <location>
        <begin position="20"/>
        <end position="39"/>
    </location>
</feature>
<protein>
    <submittedName>
        <fullName evidence="2">ABC transporter permease</fullName>
    </submittedName>
</protein>
<keyword evidence="1" id="KW-1133">Transmembrane helix</keyword>
<accession>I3UBV5</accession>
<keyword evidence="1" id="KW-0472">Membrane</keyword>
<name>I3UBV5_ADVKW</name>
<dbReference type="HOGENOM" id="CLU_3179211_0_0_4"/>
<sequence>MLGVAETMAAAYIGSEYKDIVAFGLLVLILLFRPTGLLGKPEVEKV</sequence>
<proteinExistence type="predicted"/>
<gene>
    <name evidence="2" type="ordered locus">TKWG_11435</name>
</gene>